<evidence type="ECO:0000313" key="2">
    <source>
        <dbReference type="EMBL" id="AKK06307.1"/>
    </source>
</evidence>
<keyword evidence="1" id="KW-0175">Coiled coil</keyword>
<reference evidence="3" key="2">
    <citation type="submission" date="2015-05" db="EMBL/GenBank/DDBJ databases">
        <title>Complete genome sequence of Corynebacterium mustelae DSM 45274, isolated from various tissues of a male ferret with lethal sepsis.</title>
        <authorList>
            <person name="Ruckert C."/>
            <person name="Albersmeier A."/>
            <person name="Winkler A."/>
            <person name="Tauch A."/>
        </authorList>
    </citation>
    <scope>NUCLEOTIDE SEQUENCE [LARGE SCALE GENOMIC DNA]</scope>
    <source>
        <strain evidence="3">DSM 45274</strain>
    </source>
</reference>
<dbReference type="PATRIC" id="fig|571915.4.peg.2112"/>
<dbReference type="Proteomes" id="UP000035199">
    <property type="component" value="Chromosome"/>
</dbReference>
<keyword evidence="3" id="KW-1185">Reference proteome</keyword>
<gene>
    <name evidence="2" type="ORF">CMUST_09955</name>
</gene>
<feature type="coiled-coil region" evidence="1">
    <location>
        <begin position="1249"/>
        <end position="1276"/>
    </location>
</feature>
<organism evidence="2 3">
    <name type="scientific">Corynebacterium mustelae</name>
    <dbReference type="NCBI Taxonomy" id="571915"/>
    <lineage>
        <taxon>Bacteria</taxon>
        <taxon>Bacillati</taxon>
        <taxon>Actinomycetota</taxon>
        <taxon>Actinomycetes</taxon>
        <taxon>Mycobacteriales</taxon>
        <taxon>Corynebacteriaceae</taxon>
        <taxon>Corynebacterium</taxon>
    </lineage>
</organism>
<evidence type="ECO:0000313" key="3">
    <source>
        <dbReference type="Proteomes" id="UP000035199"/>
    </source>
</evidence>
<accession>A0A0G3H5B9</accession>
<proteinExistence type="predicted"/>
<protein>
    <submittedName>
        <fullName evidence="2">Uncharacterized protein</fullName>
    </submittedName>
</protein>
<reference evidence="2 3" key="1">
    <citation type="journal article" date="2015" name="Genome Announc.">
        <title>Complete Genome Sequence of the Type Strain Corynebacterium mustelae DSM 45274, Isolated from Various Tissues of a Male Ferret with Lethal Sepsis.</title>
        <authorList>
            <person name="Ruckert C."/>
            <person name="Eimer J."/>
            <person name="Winkler A."/>
            <person name="Tauch A."/>
        </authorList>
    </citation>
    <scope>NUCLEOTIDE SEQUENCE [LARGE SCALE GENOMIC DNA]</scope>
    <source>
        <strain evidence="2 3">DSM 45274</strain>
    </source>
</reference>
<dbReference type="EMBL" id="CP011542">
    <property type="protein sequence ID" value="AKK06307.1"/>
    <property type="molecule type" value="Genomic_DNA"/>
</dbReference>
<dbReference type="STRING" id="571915.CMUST_09955"/>
<sequence length="1278" mass="142581">MLEAYPVSHRAGHIDRNKLKNWADTRNSESEFPRLLRRLILETTPGVIQLGMPAGDGVAAGGWDGSVRVTEATPWVPKGLSVWELSVNSSPNKKADHDYSKRADTPDGTPTAKCTYIEVILRPWTDRDNWAKSKREDRVWKDVRAFGLDDIETWLEAAPITWAWLSEEHGLSPYGLRTGLTWWRDWKNQTDPKLTPEVLLAGRTGTLKDLEKKLSSSGSTTTIAGPSIEEVCAFIAAVAVSLDEQGSGQMLARLAFVDDVSTWRQLTVSPQPLILVPLTPQLVSEIPTETVHVFFVPVVSNEGSDVKLPALDASEVAESLISAGVADRDRAVELGRLARRSLTALRRNLAVKAVLHRPIWADTSPSRNFRSILLAGSWGDNEKGDRSILEELTGIDYEFFRDKITGIADDPGDPLIIRTGETWHLVSPVDAWILLMPKLTRDDMKRFETVVEIVLGEVDPAIELPQDQRWRASIEGKTRHYSGDLRGGLAQSLAILGTLGESLQLSDGASGADFANYLVRNLLQGASKDGTGKAWQSLADVLPLLAEAGPDSFLEAVSEATVGDTPLLATMFQDNVEETGIFSSGTPHTNLLWALERVSWSPDHFGRAVDLLTRLDEIDPGGRNANRPAASLSAIFCPWHPDTSVEPDRRIKVLDTLRSRYPNAAWKLECSILPERHGIHFPISTPVFQLWKPDKRSVTFAEFCKMTTVAVERCIEDAGEDSQRWSTILSHTDMLPLADRVRVVDALESMADQTQSTADFREVVWRALVDLVSHHREFPDADWALPDEELGKLDALAARYQPNTAYVRLIGLFQSWTPHIGCCRPDDYEAYERELERQRVEAVKKIEDEGGFDAIIRLARDVSLPGAVGIALAKNCLSHEDELLCWLKSDDQKLVSAAMSYFSTRYSLEGFNLVTSLLKQNDLTVDQRVRLLVVARDNLAEVWSLVDADPDLRVRYWMEFQPIVLGQDIDKIEKIADHLIHVGRHASVIHLMSRFFRIDKDGLSPQAAKLLVRALAGLSANQNPAVTAHLSSDDFQRVFDYLEVMREHLGPDCLAQLEWFFLSALGYNARVPALSESLAADPAKFVKIVCAAYRAQPSSEEEDSAEDPEGEQQCDDSLAKNAYLLLNVWDTPPGLFDGVMNAEALRVWLDRAMKLLAERGRTEIGLQKVGQVLGHTPPDPDGTWPGKVVRDLIEEKQLDHIETGLYLHIFNSRGVTSRGLEDGGDQELRLAADYRAKAQAFVDTAPRVARMFRDLAVEYEREARRHEEDAERFRRGLH</sequence>
<dbReference type="AlphaFoldDB" id="A0A0G3H5B9"/>
<dbReference type="KEGG" id="cmv:CMUST_09955"/>
<name>A0A0G3H5B9_9CORY</name>
<evidence type="ECO:0000256" key="1">
    <source>
        <dbReference type="SAM" id="Coils"/>
    </source>
</evidence>